<evidence type="ECO:0000313" key="3">
    <source>
        <dbReference type="EMBL" id="GEO19098.1"/>
    </source>
</evidence>
<evidence type="ECO:0000313" key="4">
    <source>
        <dbReference type="Proteomes" id="UP000321085"/>
    </source>
</evidence>
<dbReference type="AlphaFoldDB" id="A0A512C4H8"/>
<dbReference type="EMBL" id="BJYU01000323">
    <property type="protein sequence ID" value="GEO19098.1"/>
    <property type="molecule type" value="Genomic_DNA"/>
</dbReference>
<name>A0A512C4H8_9HYPH</name>
<evidence type="ECO:0000259" key="2">
    <source>
        <dbReference type="SMART" id="SM00894"/>
    </source>
</evidence>
<gene>
    <name evidence="3" type="ORF">MAE02_67940</name>
</gene>
<evidence type="ECO:0000256" key="1">
    <source>
        <dbReference type="SAM" id="Phobius"/>
    </source>
</evidence>
<reference evidence="3 4" key="1">
    <citation type="submission" date="2019-07" db="EMBL/GenBank/DDBJ databases">
        <title>Whole genome shotgun sequence of Microvirga aerophila NBRC 106136.</title>
        <authorList>
            <person name="Hosoyama A."/>
            <person name="Uohara A."/>
            <person name="Ohji S."/>
            <person name="Ichikawa N."/>
        </authorList>
    </citation>
    <scope>NUCLEOTIDE SEQUENCE [LARGE SCALE GENOMIC DNA]</scope>
    <source>
        <strain evidence="3 4">NBRC 106136</strain>
    </source>
</reference>
<dbReference type="Proteomes" id="UP000321085">
    <property type="component" value="Unassembled WGS sequence"/>
</dbReference>
<feature type="domain" description="Excalibur calcium-binding" evidence="2">
    <location>
        <begin position="94"/>
        <end position="130"/>
    </location>
</feature>
<keyword evidence="1" id="KW-0472">Membrane</keyword>
<organism evidence="3 4">
    <name type="scientific">Microvirga aerophila</name>
    <dbReference type="NCBI Taxonomy" id="670291"/>
    <lineage>
        <taxon>Bacteria</taxon>
        <taxon>Pseudomonadati</taxon>
        <taxon>Pseudomonadota</taxon>
        <taxon>Alphaproteobacteria</taxon>
        <taxon>Hyphomicrobiales</taxon>
        <taxon>Methylobacteriaceae</taxon>
        <taxon>Microvirga</taxon>
    </lineage>
</organism>
<protein>
    <recommendedName>
        <fullName evidence="2">Excalibur calcium-binding domain-containing protein</fullName>
    </recommendedName>
</protein>
<dbReference type="InterPro" id="IPR008613">
    <property type="entry name" value="Excalibur_Ca-bd_domain"/>
</dbReference>
<keyword evidence="1" id="KW-1133">Transmembrane helix</keyword>
<keyword evidence="4" id="KW-1185">Reference proteome</keyword>
<sequence length="136" mass="15026">MEKVQGPWGVRDASDPDANFRHLKAQAARYKRGQKLRRVFLWGAIAGLTSVASFALAWSAMSWKPWTWLPSGLATTKLSSGSWTPAMMAKHIAASPNCAAARAAGLAPAYRGQLGYWPQHDRDNDGIACEPYPRRW</sequence>
<feature type="transmembrane region" description="Helical" evidence="1">
    <location>
        <begin position="39"/>
        <end position="61"/>
    </location>
</feature>
<dbReference type="Pfam" id="PF05901">
    <property type="entry name" value="Excalibur"/>
    <property type="match status" value="1"/>
</dbReference>
<dbReference type="SMART" id="SM00894">
    <property type="entry name" value="Excalibur"/>
    <property type="match status" value="1"/>
</dbReference>
<keyword evidence="1" id="KW-0812">Transmembrane</keyword>
<proteinExistence type="predicted"/>
<accession>A0A512C4H8</accession>
<comment type="caution">
    <text evidence="3">The sequence shown here is derived from an EMBL/GenBank/DDBJ whole genome shotgun (WGS) entry which is preliminary data.</text>
</comment>
<dbReference type="RefSeq" id="WP_308494376.1">
    <property type="nucleotide sequence ID" value="NZ_BJYU01000323.1"/>
</dbReference>